<reference evidence="1 2" key="1">
    <citation type="submission" date="2015-03" db="EMBL/GenBank/DDBJ databases">
        <title>Genome sequencing of Methylobacterium aquaticum DSM16371 type strain.</title>
        <authorList>
            <person name="Chaudhry V."/>
            <person name="Patil P.B."/>
        </authorList>
    </citation>
    <scope>NUCLEOTIDE SEQUENCE [LARGE SCALE GENOMIC DNA]</scope>
    <source>
        <strain evidence="1 2">DSM 16371</strain>
    </source>
</reference>
<accession>A0A0J6SRK3</accession>
<evidence type="ECO:0000313" key="1">
    <source>
        <dbReference type="EMBL" id="KMO36207.1"/>
    </source>
</evidence>
<name>A0A0J6SRK3_9HYPH</name>
<protein>
    <submittedName>
        <fullName evidence="1">Uncharacterized protein</fullName>
    </submittedName>
</protein>
<comment type="caution">
    <text evidence="1">The sequence shown here is derived from an EMBL/GenBank/DDBJ whole genome shotgun (WGS) entry which is preliminary data.</text>
</comment>
<proteinExistence type="predicted"/>
<evidence type="ECO:0000313" key="2">
    <source>
        <dbReference type="Proteomes" id="UP000035929"/>
    </source>
</evidence>
<dbReference type="AlphaFoldDB" id="A0A0J6SRK3"/>
<dbReference type="Proteomes" id="UP000035929">
    <property type="component" value="Unassembled WGS sequence"/>
</dbReference>
<organism evidence="1 2">
    <name type="scientific">Methylobacterium aquaticum</name>
    <dbReference type="NCBI Taxonomy" id="270351"/>
    <lineage>
        <taxon>Bacteria</taxon>
        <taxon>Pseudomonadati</taxon>
        <taxon>Pseudomonadota</taxon>
        <taxon>Alphaproteobacteria</taxon>
        <taxon>Hyphomicrobiales</taxon>
        <taxon>Methylobacteriaceae</taxon>
        <taxon>Methylobacterium</taxon>
    </lineage>
</organism>
<gene>
    <name evidence="1" type="ORF">VP06_10505</name>
</gene>
<dbReference type="EMBL" id="LABX01000072">
    <property type="protein sequence ID" value="KMO36207.1"/>
    <property type="molecule type" value="Genomic_DNA"/>
</dbReference>
<sequence length="84" mass="9813">MCLGAFGFCCHVEDAGEIAVQVDQQSFRLRVRRQDDAVDQRSNQFGCFIAPRLVVQRIDERCHLRPVAERHVRMEEDRRRLLAS</sequence>